<keyword evidence="2" id="KW-1185">Reference proteome</keyword>
<proteinExistence type="predicted"/>
<protein>
    <submittedName>
        <fullName evidence="1">Uncharacterized protein</fullName>
    </submittedName>
</protein>
<organism evidence="1 2">
    <name type="scientific">Stephania yunnanensis</name>
    <dbReference type="NCBI Taxonomy" id="152371"/>
    <lineage>
        <taxon>Eukaryota</taxon>
        <taxon>Viridiplantae</taxon>
        <taxon>Streptophyta</taxon>
        <taxon>Embryophyta</taxon>
        <taxon>Tracheophyta</taxon>
        <taxon>Spermatophyta</taxon>
        <taxon>Magnoliopsida</taxon>
        <taxon>Ranunculales</taxon>
        <taxon>Menispermaceae</taxon>
        <taxon>Menispermoideae</taxon>
        <taxon>Cissampelideae</taxon>
        <taxon>Stephania</taxon>
    </lineage>
</organism>
<reference evidence="1 2" key="1">
    <citation type="submission" date="2024-01" db="EMBL/GenBank/DDBJ databases">
        <title>Genome assemblies of Stephania.</title>
        <authorList>
            <person name="Yang L."/>
        </authorList>
    </citation>
    <scope>NUCLEOTIDE SEQUENCE [LARGE SCALE GENOMIC DNA]</scope>
    <source>
        <strain evidence="1">YNDBR</strain>
        <tissue evidence="1">Leaf</tissue>
    </source>
</reference>
<accession>A0AAP0JXB2</accession>
<evidence type="ECO:0000313" key="2">
    <source>
        <dbReference type="Proteomes" id="UP001420932"/>
    </source>
</evidence>
<name>A0AAP0JXB2_9MAGN</name>
<comment type="caution">
    <text evidence="1">The sequence shown here is derived from an EMBL/GenBank/DDBJ whole genome shotgun (WGS) entry which is preliminary data.</text>
</comment>
<sequence length="86" mass="9930">MRAWDGRTRISRKDRGSWPLPLQRVHLLPHILPPLIFLPHQVSTTKLSPYLHNLAISLAKSLTRDDLCDNLHKSRSAAEQWQDVDT</sequence>
<gene>
    <name evidence="1" type="ORF">Syun_011321</name>
</gene>
<dbReference type="Proteomes" id="UP001420932">
    <property type="component" value="Unassembled WGS sequence"/>
</dbReference>
<dbReference type="EMBL" id="JBBNAF010000005">
    <property type="protein sequence ID" value="KAK9141921.1"/>
    <property type="molecule type" value="Genomic_DNA"/>
</dbReference>
<dbReference type="AlphaFoldDB" id="A0AAP0JXB2"/>
<evidence type="ECO:0000313" key="1">
    <source>
        <dbReference type="EMBL" id="KAK9141921.1"/>
    </source>
</evidence>